<proteinExistence type="predicted"/>
<protein>
    <submittedName>
        <fullName evidence="3">Leucine Rich repeat-containing protein</fullName>
    </submittedName>
</protein>
<comment type="caution">
    <text evidence="3">The sequence shown here is derived from an EMBL/GenBank/DDBJ whole genome shotgun (WGS) entry which is preliminary data.</text>
</comment>
<feature type="transmembrane region" description="Helical" evidence="2">
    <location>
        <begin position="79"/>
        <end position="98"/>
    </location>
</feature>
<dbReference type="Gene3D" id="3.80.10.10">
    <property type="entry name" value="Ribonuclease Inhibitor"/>
    <property type="match status" value="1"/>
</dbReference>
<evidence type="ECO:0000313" key="3">
    <source>
        <dbReference type="EMBL" id="SMP53917.1"/>
    </source>
</evidence>
<accession>A0ABY1PZB4</accession>
<feature type="compositionally biased region" description="Acidic residues" evidence="1">
    <location>
        <begin position="21"/>
        <end position="32"/>
    </location>
</feature>
<dbReference type="RefSeq" id="WP_283432362.1">
    <property type="nucleotide sequence ID" value="NZ_FXUG01000004.1"/>
</dbReference>
<evidence type="ECO:0000313" key="4">
    <source>
        <dbReference type="Proteomes" id="UP001158067"/>
    </source>
</evidence>
<name>A0ABY1PZB4_9BACT</name>
<dbReference type="SUPFAM" id="SSF52047">
    <property type="entry name" value="RNI-like"/>
    <property type="match status" value="1"/>
</dbReference>
<dbReference type="InterPro" id="IPR001611">
    <property type="entry name" value="Leu-rich_rpt"/>
</dbReference>
<keyword evidence="4" id="KW-1185">Reference proteome</keyword>
<sequence length="365" mass="40586">MPESKPEDESLDEVVSNTEPMADEGPESDDSLEPAGEQEAGGDPGDASADDATGGVPASRFKRMPKLFSRVLSTRRRQVFFAVGMIGLVVVSVVAYRWRKPIAEVVTIQEDLSDSSKFDQIIKQIVEGEETRLYLPDFAVDQKMLERLPIEMLVQEKGKAMALKAEADKEERPPGKRTNFDKPAWSDYPRIEAVLADQGVVTDEGLAVLAQLPDLEHLRLRLSPISDDGLKPLLNSDTLWLLNLPHSRLTKEGVESLVQLPKLRQLRLGSPHLGNDCSRRISKLTNLRGLHLIGVPVTDEGVKLICALPHLESLYLDDSAVTDAGWDWVFRNHPELHIHINQRHHDRDPKAHAHVNMQAGAKSAE</sequence>
<dbReference type="InterPro" id="IPR032675">
    <property type="entry name" value="LRR_dom_sf"/>
</dbReference>
<keyword evidence="2" id="KW-0472">Membrane</keyword>
<evidence type="ECO:0000256" key="1">
    <source>
        <dbReference type="SAM" id="MobiDB-lite"/>
    </source>
</evidence>
<dbReference type="Pfam" id="PF13516">
    <property type="entry name" value="LRR_6"/>
    <property type="match status" value="1"/>
</dbReference>
<reference evidence="3 4" key="1">
    <citation type="submission" date="2017-05" db="EMBL/GenBank/DDBJ databases">
        <authorList>
            <person name="Varghese N."/>
            <person name="Submissions S."/>
        </authorList>
    </citation>
    <scope>NUCLEOTIDE SEQUENCE [LARGE SCALE GENOMIC DNA]</scope>
    <source>
        <strain evidence="3 4">DSM 25457</strain>
    </source>
</reference>
<dbReference type="EMBL" id="FXUG01000004">
    <property type="protein sequence ID" value="SMP53917.1"/>
    <property type="molecule type" value="Genomic_DNA"/>
</dbReference>
<evidence type="ECO:0000256" key="2">
    <source>
        <dbReference type="SAM" id="Phobius"/>
    </source>
</evidence>
<feature type="compositionally biased region" description="Low complexity" evidence="1">
    <location>
        <begin position="45"/>
        <end position="55"/>
    </location>
</feature>
<keyword evidence="2" id="KW-1133">Transmembrane helix</keyword>
<dbReference type="Proteomes" id="UP001158067">
    <property type="component" value="Unassembled WGS sequence"/>
</dbReference>
<keyword evidence="2" id="KW-0812">Transmembrane</keyword>
<feature type="region of interest" description="Disordered" evidence="1">
    <location>
        <begin position="1"/>
        <end position="58"/>
    </location>
</feature>
<gene>
    <name evidence="3" type="ORF">SAMN06265222_104175</name>
</gene>
<organism evidence="3 4">
    <name type="scientific">Neorhodopirellula lusitana</name>
    <dbReference type="NCBI Taxonomy" id="445327"/>
    <lineage>
        <taxon>Bacteria</taxon>
        <taxon>Pseudomonadati</taxon>
        <taxon>Planctomycetota</taxon>
        <taxon>Planctomycetia</taxon>
        <taxon>Pirellulales</taxon>
        <taxon>Pirellulaceae</taxon>
        <taxon>Neorhodopirellula</taxon>
    </lineage>
</organism>